<feature type="region of interest" description="Disordered" evidence="1">
    <location>
        <begin position="1"/>
        <end position="22"/>
    </location>
</feature>
<dbReference type="AlphaFoldDB" id="A0A438MAJ6"/>
<reference evidence="2 3" key="1">
    <citation type="submission" date="2019-01" db="EMBL/GenBank/DDBJ databases">
        <title>Sequencing the genomes of 1000 actinobacteria strains.</title>
        <authorList>
            <person name="Klenk H.-P."/>
        </authorList>
    </citation>
    <scope>NUCLEOTIDE SEQUENCE [LARGE SCALE GENOMIC DNA]</scope>
    <source>
        <strain evidence="2 3">DSM 43925</strain>
    </source>
</reference>
<comment type="caution">
    <text evidence="2">The sequence shown here is derived from an EMBL/GenBank/DDBJ whole genome shotgun (WGS) entry which is preliminary data.</text>
</comment>
<keyword evidence="3" id="KW-1185">Reference proteome</keyword>
<feature type="region of interest" description="Disordered" evidence="1">
    <location>
        <begin position="120"/>
        <end position="151"/>
    </location>
</feature>
<dbReference type="RefSeq" id="WP_127934740.1">
    <property type="nucleotide sequence ID" value="NZ_SAUN01000001.1"/>
</dbReference>
<evidence type="ECO:0000313" key="2">
    <source>
        <dbReference type="EMBL" id="RVX42691.1"/>
    </source>
</evidence>
<sequence>MRSYQPAHGHERRAPAYESTRRQRQQAMVLLRRLTGLMVAPSQRPIKAVPGRPGTMLLTGLASALHYSALALTMWAQSEWPGAGSHTSAAIKADTSITRRQRRMLLDIYESFLKENQAKAARAGLEHPTDRPPTAPMLHQTTEGTVHDARL</sequence>
<dbReference type="OrthoDB" id="9917220at2"/>
<accession>A0A438MAJ6</accession>
<dbReference type="EMBL" id="SAUN01000001">
    <property type="protein sequence ID" value="RVX42691.1"/>
    <property type="molecule type" value="Genomic_DNA"/>
</dbReference>
<evidence type="ECO:0000313" key="3">
    <source>
        <dbReference type="Proteomes" id="UP000284824"/>
    </source>
</evidence>
<proteinExistence type="predicted"/>
<evidence type="ECO:0000256" key="1">
    <source>
        <dbReference type="SAM" id="MobiDB-lite"/>
    </source>
</evidence>
<name>A0A438MAJ6_9ACTN</name>
<protein>
    <submittedName>
        <fullName evidence="2">Uncharacterized protein</fullName>
    </submittedName>
</protein>
<dbReference type="Proteomes" id="UP000284824">
    <property type="component" value="Unassembled WGS sequence"/>
</dbReference>
<organism evidence="2 3">
    <name type="scientific">Nonomuraea polychroma</name>
    <dbReference type="NCBI Taxonomy" id="46176"/>
    <lineage>
        <taxon>Bacteria</taxon>
        <taxon>Bacillati</taxon>
        <taxon>Actinomycetota</taxon>
        <taxon>Actinomycetes</taxon>
        <taxon>Streptosporangiales</taxon>
        <taxon>Streptosporangiaceae</taxon>
        <taxon>Nonomuraea</taxon>
    </lineage>
</organism>
<gene>
    <name evidence="2" type="ORF">EDD27_5335</name>
</gene>
<feature type="compositionally biased region" description="Basic and acidic residues" evidence="1">
    <location>
        <begin position="8"/>
        <end position="21"/>
    </location>
</feature>